<evidence type="ECO:0000313" key="12">
    <source>
        <dbReference type="Proteomes" id="UP000502756"/>
    </source>
</evidence>
<organism evidence="11 12">
    <name type="scientific">Spirosoma taeanense</name>
    <dbReference type="NCBI Taxonomy" id="2735870"/>
    <lineage>
        <taxon>Bacteria</taxon>
        <taxon>Pseudomonadati</taxon>
        <taxon>Bacteroidota</taxon>
        <taxon>Cytophagia</taxon>
        <taxon>Cytophagales</taxon>
        <taxon>Cytophagaceae</taxon>
        <taxon>Spirosoma</taxon>
    </lineage>
</organism>
<feature type="transmembrane region" description="Helical" evidence="9">
    <location>
        <begin position="311"/>
        <end position="334"/>
    </location>
</feature>
<keyword evidence="7" id="KW-1071">Ligand-gated ion channel</keyword>
<keyword evidence="5" id="KW-0406">Ion transport</keyword>
<dbReference type="SUPFAM" id="SSF51206">
    <property type="entry name" value="cAMP-binding domain-like"/>
    <property type="match status" value="1"/>
</dbReference>
<protein>
    <submittedName>
        <fullName evidence="11">Cyclic nucleotide-binding domain-containing protein</fullName>
    </submittedName>
</protein>
<dbReference type="SUPFAM" id="SSF103473">
    <property type="entry name" value="MFS general substrate transporter"/>
    <property type="match status" value="1"/>
</dbReference>
<feature type="domain" description="Cyclic nucleotide-binding" evidence="10">
    <location>
        <begin position="953"/>
        <end position="1068"/>
    </location>
</feature>
<feature type="transmembrane region" description="Helical" evidence="9">
    <location>
        <begin position="277"/>
        <end position="299"/>
    </location>
</feature>
<dbReference type="Pfam" id="PF00027">
    <property type="entry name" value="cNMP_binding"/>
    <property type="match status" value="1"/>
</dbReference>
<dbReference type="PANTHER" id="PTHR45638:SF11">
    <property type="entry name" value="CYCLIC NUCLEOTIDE-GATED CATION CHANNEL SUBUNIT A"/>
    <property type="match status" value="1"/>
</dbReference>
<dbReference type="InterPro" id="IPR036259">
    <property type="entry name" value="MFS_trans_sf"/>
</dbReference>
<evidence type="ECO:0000256" key="4">
    <source>
        <dbReference type="ARBA" id="ARBA00022989"/>
    </source>
</evidence>
<keyword evidence="12" id="KW-1185">Reference proteome</keyword>
<dbReference type="InterPro" id="IPR050866">
    <property type="entry name" value="CNG_cation_channel"/>
</dbReference>
<feature type="transmembrane region" description="Helical" evidence="9">
    <location>
        <begin position="187"/>
        <end position="205"/>
    </location>
</feature>
<dbReference type="InterPro" id="IPR014710">
    <property type="entry name" value="RmlC-like_jellyroll"/>
</dbReference>
<dbReference type="GO" id="GO:0016020">
    <property type="term" value="C:membrane"/>
    <property type="evidence" value="ECO:0007669"/>
    <property type="project" value="UniProtKB-SubCell"/>
</dbReference>
<accession>A0A6M5Y899</accession>
<dbReference type="GO" id="GO:0044877">
    <property type="term" value="F:protein-containing complex binding"/>
    <property type="evidence" value="ECO:0007669"/>
    <property type="project" value="TreeGrafter"/>
</dbReference>
<feature type="transmembrane region" description="Helical" evidence="9">
    <location>
        <begin position="160"/>
        <end position="181"/>
    </location>
</feature>
<dbReference type="AlphaFoldDB" id="A0A6M5Y899"/>
<feature type="transmembrane region" description="Helical" evidence="9">
    <location>
        <begin position="33"/>
        <end position="54"/>
    </location>
</feature>
<evidence type="ECO:0000313" key="11">
    <source>
        <dbReference type="EMBL" id="QJW90185.1"/>
    </source>
</evidence>
<dbReference type="InterPro" id="IPR018488">
    <property type="entry name" value="cNMP-bd_CS"/>
</dbReference>
<dbReference type="GO" id="GO:0005221">
    <property type="term" value="F:intracellularly cyclic nucleotide-activated monoatomic cation channel activity"/>
    <property type="evidence" value="ECO:0007669"/>
    <property type="project" value="InterPro"/>
</dbReference>
<sequence length="1087" mass="121171">MVKIDLILLENEMTSAQVWYRSIGVRTTEASTVWLFFLHNFFLGIGTILVYVSANVILLENNPRTSLPIAYLTAALAMMGVGKLYTYFEHHLLLRRLAVRVLLAVVVCTFVLGLLVLFGHSIASAIAIMAGYRVIYLLTNLEFWGISAVVFDVRQSKRLFSVISSGDMPAKALGALLSVIVHDHDDLYLLLLTAFLAYGVAMYVLRFTIRSHAIGVAPAKARLRRRTSPPFVRQLFGGHELVFSMCLSLAAIACVVTSVEYFFFINVKQKFHHQGDVMQYIGFVLMLTYLSALIFKLMLSRKTFERIGVRWSLAVLPVSALLGIGLFGALLALGVSETSLLVYFCGLYLLLEVLRRSVFDPIFLVLFQPLTPQARLQGHTLVKGFYEPAGMALAGLLLLILNSLPTVAYWVPFIWMALFMAAALYFLYRTYHHYLNTLKDALERRFLASDDLILPVAAQDVLAENLHSSRPEEVLHALDWFQQHDPDSLNAQASYLLRHTDSQVRARALAILGEQADRQLLHALLTADPEARLRQTAAYWLAYRPDGGEDELNRLLKHSDLAVRTGAIRGRLEANPSDPLAYQYLTELATTDEPTDRIAALELLTFFVPKAQRQLLETALASQDVSLREAAVEAAGQMASADVTPKIVALLTDPLLWRVAARSLIHSGTAAVPYLRAAVQSTASPLFIRRLAGVCGQIAASESRQLLIELTQVTNLFWRAAALRSLHGFAPEPADAAHFQDLLAEEWQLAQRLLIGIDVESDVALIDSLAYELTLLEQRVFGLLRQLYDPHLIADAQRGVAHATRDRKANALEMLENLIPRATYQSLQALVDDLPVGDKLRMLGKLTAPLQDTEPITAYIIQQGEAVFTEWTISQALRLWMPSRSTIHYLTPFLNTDSELIRETASDALQRLSSSHPGLLASQSYPDQILMKHTTTAQISAIDRVIALKRTALFADTPENVLSSIAVIMHEVTYYEGQEVFAKGETGTSLFIIYDGEVAIYDESEQLATFRKGGFFGELALLDAEPRSATAVALTHVMAFRIDQDDFYDLMEERSEVLQNIIRVLCQRLRRQNESLRTLSASVPTAP</sequence>
<feature type="transmembrane region" description="Helical" evidence="9">
    <location>
        <begin position="66"/>
        <end position="85"/>
    </location>
</feature>
<gene>
    <name evidence="11" type="ORF">HNV11_12765</name>
</gene>
<dbReference type="EMBL" id="CP053435">
    <property type="protein sequence ID" value="QJW90185.1"/>
    <property type="molecule type" value="Genomic_DNA"/>
</dbReference>
<keyword evidence="8" id="KW-0407">Ion channel</keyword>
<dbReference type="Gene3D" id="1.25.10.10">
    <property type="entry name" value="Leucine-rich Repeat Variant"/>
    <property type="match status" value="1"/>
</dbReference>
<reference evidence="11 12" key="1">
    <citation type="submission" date="2020-05" db="EMBL/GenBank/DDBJ databases">
        <title>Genome sequencing of Spirosoma sp. TS118.</title>
        <authorList>
            <person name="Lee J.-H."/>
            <person name="Jeong S."/>
            <person name="Zhao L."/>
            <person name="Jung J.-H."/>
            <person name="Kim M.-K."/>
            <person name="Lim S."/>
        </authorList>
    </citation>
    <scope>NUCLEOTIDE SEQUENCE [LARGE SCALE GENOMIC DNA]</scope>
    <source>
        <strain evidence="11 12">TS118</strain>
    </source>
</reference>
<keyword evidence="2" id="KW-0813">Transport</keyword>
<dbReference type="InterPro" id="IPR011989">
    <property type="entry name" value="ARM-like"/>
</dbReference>
<dbReference type="PANTHER" id="PTHR45638">
    <property type="entry name" value="CYCLIC NUCLEOTIDE-GATED CATION CHANNEL SUBUNIT A"/>
    <property type="match status" value="1"/>
</dbReference>
<dbReference type="Proteomes" id="UP000502756">
    <property type="component" value="Chromosome"/>
</dbReference>
<keyword evidence="6 9" id="KW-0472">Membrane</keyword>
<dbReference type="InterPro" id="IPR016024">
    <property type="entry name" value="ARM-type_fold"/>
</dbReference>
<evidence type="ECO:0000256" key="8">
    <source>
        <dbReference type="ARBA" id="ARBA00023303"/>
    </source>
</evidence>
<dbReference type="CDD" id="cd00038">
    <property type="entry name" value="CAP_ED"/>
    <property type="match status" value="1"/>
</dbReference>
<dbReference type="SMART" id="SM00100">
    <property type="entry name" value="cNMP"/>
    <property type="match status" value="1"/>
</dbReference>
<feature type="transmembrane region" description="Helical" evidence="9">
    <location>
        <begin position="241"/>
        <end position="265"/>
    </location>
</feature>
<feature type="transmembrane region" description="Helical" evidence="9">
    <location>
        <begin position="380"/>
        <end position="401"/>
    </location>
</feature>
<dbReference type="Pfam" id="PF13646">
    <property type="entry name" value="HEAT_2"/>
    <property type="match status" value="1"/>
</dbReference>
<evidence type="ECO:0000256" key="9">
    <source>
        <dbReference type="SAM" id="Phobius"/>
    </source>
</evidence>
<dbReference type="PROSITE" id="PS50042">
    <property type="entry name" value="CNMP_BINDING_3"/>
    <property type="match status" value="1"/>
</dbReference>
<comment type="subcellular location">
    <subcellularLocation>
        <location evidence="1">Membrane</location>
        <topology evidence="1">Multi-pass membrane protein</topology>
    </subcellularLocation>
</comment>
<evidence type="ECO:0000256" key="5">
    <source>
        <dbReference type="ARBA" id="ARBA00023065"/>
    </source>
</evidence>
<dbReference type="Gene3D" id="2.60.120.10">
    <property type="entry name" value="Jelly Rolls"/>
    <property type="match status" value="1"/>
</dbReference>
<keyword evidence="3 9" id="KW-0812">Transmembrane</keyword>
<feature type="transmembrane region" description="Helical" evidence="9">
    <location>
        <begin position="407"/>
        <end position="428"/>
    </location>
</feature>
<evidence type="ECO:0000256" key="3">
    <source>
        <dbReference type="ARBA" id="ARBA00022692"/>
    </source>
</evidence>
<dbReference type="PRINTS" id="PR00103">
    <property type="entry name" value="CAMPKINASE"/>
</dbReference>
<evidence type="ECO:0000256" key="6">
    <source>
        <dbReference type="ARBA" id="ARBA00023136"/>
    </source>
</evidence>
<dbReference type="InterPro" id="IPR000595">
    <property type="entry name" value="cNMP-bd_dom"/>
</dbReference>
<dbReference type="PROSITE" id="PS00889">
    <property type="entry name" value="CNMP_BINDING_2"/>
    <property type="match status" value="1"/>
</dbReference>
<feature type="transmembrane region" description="Helical" evidence="9">
    <location>
        <begin position="134"/>
        <end position="153"/>
    </location>
</feature>
<evidence type="ECO:0000259" key="10">
    <source>
        <dbReference type="PROSITE" id="PS50042"/>
    </source>
</evidence>
<dbReference type="SUPFAM" id="SSF48371">
    <property type="entry name" value="ARM repeat"/>
    <property type="match status" value="1"/>
</dbReference>
<dbReference type="KEGG" id="stae:HNV11_12765"/>
<name>A0A6M5Y899_9BACT</name>
<evidence type="ECO:0000256" key="1">
    <source>
        <dbReference type="ARBA" id="ARBA00004141"/>
    </source>
</evidence>
<dbReference type="InterPro" id="IPR018490">
    <property type="entry name" value="cNMP-bd_dom_sf"/>
</dbReference>
<feature type="transmembrane region" description="Helical" evidence="9">
    <location>
        <begin position="97"/>
        <end position="128"/>
    </location>
</feature>
<keyword evidence="4 9" id="KW-1133">Transmembrane helix</keyword>
<proteinExistence type="predicted"/>
<evidence type="ECO:0000256" key="2">
    <source>
        <dbReference type="ARBA" id="ARBA00022448"/>
    </source>
</evidence>
<evidence type="ECO:0000256" key="7">
    <source>
        <dbReference type="ARBA" id="ARBA00023286"/>
    </source>
</evidence>